<keyword evidence="2" id="KW-1185">Reference proteome</keyword>
<dbReference type="Proteomes" id="UP001500298">
    <property type="component" value="Unassembled WGS sequence"/>
</dbReference>
<dbReference type="EMBL" id="BAABJX010000058">
    <property type="protein sequence ID" value="GAA4847954.1"/>
    <property type="molecule type" value="Genomic_DNA"/>
</dbReference>
<name>A0ABP9DML8_9BACT</name>
<evidence type="ECO:0000313" key="1">
    <source>
        <dbReference type="EMBL" id="GAA4847954.1"/>
    </source>
</evidence>
<gene>
    <name evidence="1" type="ORF">GCM10023331_35830</name>
</gene>
<comment type="caution">
    <text evidence="1">The sequence shown here is derived from an EMBL/GenBank/DDBJ whole genome shotgun (WGS) entry which is preliminary data.</text>
</comment>
<accession>A0ABP9DML8</accession>
<evidence type="ECO:0000313" key="2">
    <source>
        <dbReference type="Proteomes" id="UP001500298"/>
    </source>
</evidence>
<organism evidence="1 2">
    <name type="scientific">Algivirga pacifica</name>
    <dbReference type="NCBI Taxonomy" id="1162670"/>
    <lineage>
        <taxon>Bacteria</taxon>
        <taxon>Pseudomonadati</taxon>
        <taxon>Bacteroidota</taxon>
        <taxon>Cytophagia</taxon>
        <taxon>Cytophagales</taxon>
        <taxon>Flammeovirgaceae</taxon>
        <taxon>Algivirga</taxon>
    </lineage>
</organism>
<dbReference type="RefSeq" id="WP_345374325.1">
    <property type="nucleotide sequence ID" value="NZ_BAABJX010000058.1"/>
</dbReference>
<protein>
    <recommendedName>
        <fullName evidence="3">DUF2326 domain-containing protein</fullName>
    </recommendedName>
</protein>
<reference evidence="2" key="1">
    <citation type="journal article" date="2019" name="Int. J. Syst. Evol. Microbiol.">
        <title>The Global Catalogue of Microorganisms (GCM) 10K type strain sequencing project: providing services to taxonomists for standard genome sequencing and annotation.</title>
        <authorList>
            <consortium name="The Broad Institute Genomics Platform"/>
            <consortium name="The Broad Institute Genome Sequencing Center for Infectious Disease"/>
            <person name="Wu L."/>
            <person name="Ma J."/>
        </authorList>
    </citation>
    <scope>NUCLEOTIDE SEQUENCE [LARGE SCALE GENOMIC DNA]</scope>
    <source>
        <strain evidence="2">JCM 18326</strain>
    </source>
</reference>
<evidence type="ECO:0008006" key="3">
    <source>
        <dbReference type="Google" id="ProtNLM"/>
    </source>
</evidence>
<proteinExistence type="predicted"/>
<sequence>MPAFHSVDQLLLELGNHKVRKVVDIIFKHNEVTLDRLIDLLEGDEKFVRSMLAKEIISTDDDEKVRMDERLLSFLEGFMEVREEIQNFEVDARIKGLRRRMRLYEMEDDYLEKQQHIDKIKSELKRIGKVIKRNVIDLSRLVMQDYKTADNAEVRKEKILDHNDKADRLLTLIQGLEEMLQEEHIFSSVQDEQLHRIANNLRHDYLKPARTNLIELSQEIVAFINRIIYHQRIFKKLMKIKRLRDHYELEKYTNIEEILEQDDKLFNDSRPSFRTKPSLEFLRSDDGYEMILKLATRQHHQSLKLLKAGEALDQSLINTAAVVEQRINYRSIKDKFLQSGKDLFTFIMEYPFKVETPFEERVKVYCKIALLYADELDYSEANDNRLQMNGYEFANIAAGTPKAKRQTKAVASV</sequence>